<dbReference type="Pfam" id="PF01035">
    <property type="entry name" value="DNA_binding_1"/>
    <property type="match status" value="1"/>
</dbReference>
<dbReference type="SUPFAM" id="SSF46767">
    <property type="entry name" value="Methylated DNA-protein cysteine methyltransferase, C-terminal domain"/>
    <property type="match status" value="1"/>
</dbReference>
<dbReference type="FunFam" id="1.10.10.10:FF:000214">
    <property type="entry name" value="Methylated-DNA--protein-cysteine methyltransferase"/>
    <property type="match status" value="1"/>
</dbReference>
<gene>
    <name evidence="11" type="ORF">C7460_111112</name>
</gene>
<dbReference type="GO" id="GO:0003908">
    <property type="term" value="F:methylated-DNA-[protein]-cysteine S-methyltransferase activity"/>
    <property type="evidence" value="ECO:0007669"/>
    <property type="project" value="UniProtKB-EC"/>
</dbReference>
<dbReference type="GO" id="GO:0032259">
    <property type="term" value="P:methylation"/>
    <property type="evidence" value="ECO:0007669"/>
    <property type="project" value="UniProtKB-KW"/>
</dbReference>
<evidence type="ECO:0000313" key="12">
    <source>
        <dbReference type="Proteomes" id="UP000256779"/>
    </source>
</evidence>
<sequence length="175" mass="19678">MTIQTTRIHTPLGDMVAGAVDSGICLLEFHDRRMLPTQEKRITSLLKSKLQEGHHPHFDTLRNQLAEYFEQKRTQFDVPITYPGSAFQQKVWQSLLKIPYGKVHSYAQQSELLGDKKAIRAMAKANGDNRLAILIPCHRVIGSDGSLVGYGGKLWRKKALLELEGALPKTPELFA</sequence>
<organism evidence="11 12">
    <name type="scientific">Marinoscillum furvescens DSM 4134</name>
    <dbReference type="NCBI Taxonomy" id="1122208"/>
    <lineage>
        <taxon>Bacteria</taxon>
        <taxon>Pseudomonadati</taxon>
        <taxon>Bacteroidota</taxon>
        <taxon>Cytophagia</taxon>
        <taxon>Cytophagales</taxon>
        <taxon>Reichenbachiellaceae</taxon>
        <taxon>Marinoscillum</taxon>
    </lineage>
</organism>
<dbReference type="InterPro" id="IPR001497">
    <property type="entry name" value="MethylDNA_cys_MeTrfase_AS"/>
</dbReference>
<keyword evidence="5 11" id="KW-0808">Transferase</keyword>
<keyword evidence="6" id="KW-0227">DNA damage</keyword>
<dbReference type="InterPro" id="IPR036388">
    <property type="entry name" value="WH-like_DNA-bd_sf"/>
</dbReference>
<evidence type="ECO:0000313" key="11">
    <source>
        <dbReference type="EMBL" id="RED97971.1"/>
    </source>
</evidence>
<comment type="caution">
    <text evidence="11">The sequence shown here is derived from an EMBL/GenBank/DDBJ whole genome shotgun (WGS) entry which is preliminary data.</text>
</comment>
<feature type="domain" description="Methylated-DNA-[protein]-cysteine S-methyltransferase DNA binding" evidence="9">
    <location>
        <begin position="86"/>
        <end position="166"/>
    </location>
</feature>
<feature type="domain" description="Methylguanine DNA methyltransferase ribonuclease-like" evidence="10">
    <location>
        <begin position="8"/>
        <end position="81"/>
    </location>
</feature>
<dbReference type="Proteomes" id="UP000256779">
    <property type="component" value="Unassembled WGS sequence"/>
</dbReference>
<accession>A0A3D9L3M2</accession>
<dbReference type="CDD" id="cd06445">
    <property type="entry name" value="ATase"/>
    <property type="match status" value="1"/>
</dbReference>
<dbReference type="Gene3D" id="1.10.10.10">
    <property type="entry name" value="Winged helix-like DNA-binding domain superfamily/Winged helix DNA-binding domain"/>
    <property type="match status" value="1"/>
</dbReference>
<dbReference type="RefSeq" id="WP_115868496.1">
    <property type="nucleotide sequence ID" value="NZ_QREG01000011.1"/>
</dbReference>
<evidence type="ECO:0000256" key="8">
    <source>
        <dbReference type="ARBA" id="ARBA00049348"/>
    </source>
</evidence>
<dbReference type="InterPro" id="IPR036631">
    <property type="entry name" value="MGMT_N_sf"/>
</dbReference>
<dbReference type="PANTHER" id="PTHR10815">
    <property type="entry name" value="METHYLATED-DNA--PROTEIN-CYSTEINE METHYLTRANSFERASE"/>
    <property type="match status" value="1"/>
</dbReference>
<dbReference type="NCBIfam" id="TIGR00589">
    <property type="entry name" value="ogt"/>
    <property type="match status" value="1"/>
</dbReference>
<comment type="catalytic activity">
    <reaction evidence="8">
        <text>a 6-O-methyl-2'-deoxyguanosine in DNA + L-cysteinyl-[protein] = S-methyl-L-cysteinyl-[protein] + a 2'-deoxyguanosine in DNA</text>
        <dbReference type="Rhea" id="RHEA:24000"/>
        <dbReference type="Rhea" id="RHEA-COMP:10131"/>
        <dbReference type="Rhea" id="RHEA-COMP:10132"/>
        <dbReference type="Rhea" id="RHEA-COMP:11367"/>
        <dbReference type="Rhea" id="RHEA-COMP:11368"/>
        <dbReference type="ChEBI" id="CHEBI:29950"/>
        <dbReference type="ChEBI" id="CHEBI:82612"/>
        <dbReference type="ChEBI" id="CHEBI:85445"/>
        <dbReference type="ChEBI" id="CHEBI:85448"/>
        <dbReference type="EC" id="2.1.1.63"/>
    </reaction>
</comment>
<evidence type="ECO:0000256" key="3">
    <source>
        <dbReference type="ARBA" id="ARBA00011918"/>
    </source>
</evidence>
<comment type="catalytic activity">
    <reaction evidence="1">
        <text>a 4-O-methyl-thymidine in DNA + L-cysteinyl-[protein] = a thymidine in DNA + S-methyl-L-cysteinyl-[protein]</text>
        <dbReference type="Rhea" id="RHEA:53428"/>
        <dbReference type="Rhea" id="RHEA-COMP:10131"/>
        <dbReference type="Rhea" id="RHEA-COMP:10132"/>
        <dbReference type="Rhea" id="RHEA-COMP:13555"/>
        <dbReference type="Rhea" id="RHEA-COMP:13556"/>
        <dbReference type="ChEBI" id="CHEBI:29950"/>
        <dbReference type="ChEBI" id="CHEBI:82612"/>
        <dbReference type="ChEBI" id="CHEBI:137386"/>
        <dbReference type="ChEBI" id="CHEBI:137387"/>
        <dbReference type="EC" id="2.1.1.63"/>
    </reaction>
</comment>
<dbReference type="OrthoDB" id="9802228at2"/>
<dbReference type="AlphaFoldDB" id="A0A3D9L3M2"/>
<evidence type="ECO:0000256" key="4">
    <source>
        <dbReference type="ARBA" id="ARBA00022603"/>
    </source>
</evidence>
<dbReference type="EC" id="2.1.1.63" evidence="3"/>
<dbReference type="Pfam" id="PF02870">
    <property type="entry name" value="Methyltransf_1N"/>
    <property type="match status" value="1"/>
</dbReference>
<evidence type="ECO:0000259" key="10">
    <source>
        <dbReference type="Pfam" id="PF02870"/>
    </source>
</evidence>
<evidence type="ECO:0000256" key="6">
    <source>
        <dbReference type="ARBA" id="ARBA00022763"/>
    </source>
</evidence>
<dbReference type="EMBL" id="QREG01000011">
    <property type="protein sequence ID" value="RED97971.1"/>
    <property type="molecule type" value="Genomic_DNA"/>
</dbReference>
<evidence type="ECO:0000256" key="5">
    <source>
        <dbReference type="ARBA" id="ARBA00022679"/>
    </source>
</evidence>
<dbReference type="InterPro" id="IPR014048">
    <property type="entry name" value="MethylDNA_cys_MeTrfase_DNA-bd"/>
</dbReference>
<evidence type="ECO:0000256" key="7">
    <source>
        <dbReference type="ARBA" id="ARBA00023204"/>
    </source>
</evidence>
<reference evidence="11 12" key="1">
    <citation type="submission" date="2018-07" db="EMBL/GenBank/DDBJ databases">
        <title>Genomic Encyclopedia of Type Strains, Phase IV (KMG-IV): sequencing the most valuable type-strain genomes for metagenomic binning, comparative biology and taxonomic classification.</title>
        <authorList>
            <person name="Goeker M."/>
        </authorList>
    </citation>
    <scope>NUCLEOTIDE SEQUENCE [LARGE SCALE GENOMIC DNA]</scope>
    <source>
        <strain evidence="11 12">DSM 4134</strain>
    </source>
</reference>
<dbReference type="Gene3D" id="3.30.160.70">
    <property type="entry name" value="Methylated DNA-protein cysteine methyltransferase domain"/>
    <property type="match status" value="1"/>
</dbReference>
<proteinExistence type="inferred from homology"/>
<dbReference type="InterPro" id="IPR036217">
    <property type="entry name" value="MethylDNA_cys_MeTrfase_DNAb"/>
</dbReference>
<evidence type="ECO:0000256" key="1">
    <source>
        <dbReference type="ARBA" id="ARBA00001286"/>
    </source>
</evidence>
<dbReference type="SUPFAM" id="SSF53155">
    <property type="entry name" value="Methylated DNA-protein cysteine methyltransferase domain"/>
    <property type="match status" value="1"/>
</dbReference>
<protein>
    <recommendedName>
        <fullName evidence="3">methylated-DNA--[protein]-cysteine S-methyltransferase</fullName>
        <ecNumber evidence="3">2.1.1.63</ecNumber>
    </recommendedName>
</protein>
<dbReference type="GO" id="GO:0006281">
    <property type="term" value="P:DNA repair"/>
    <property type="evidence" value="ECO:0007669"/>
    <property type="project" value="UniProtKB-KW"/>
</dbReference>
<evidence type="ECO:0000259" key="9">
    <source>
        <dbReference type="Pfam" id="PF01035"/>
    </source>
</evidence>
<dbReference type="InterPro" id="IPR008332">
    <property type="entry name" value="MethylG_MeTrfase_N"/>
</dbReference>
<dbReference type="PROSITE" id="PS00374">
    <property type="entry name" value="MGMT"/>
    <property type="match status" value="1"/>
</dbReference>
<name>A0A3D9L3M2_MARFU</name>
<keyword evidence="4 11" id="KW-0489">Methyltransferase</keyword>
<comment type="similarity">
    <text evidence="2">Belongs to the MGMT family.</text>
</comment>
<keyword evidence="12" id="KW-1185">Reference proteome</keyword>
<keyword evidence="7" id="KW-0234">DNA repair</keyword>
<evidence type="ECO:0000256" key="2">
    <source>
        <dbReference type="ARBA" id="ARBA00008711"/>
    </source>
</evidence>
<dbReference type="PANTHER" id="PTHR10815:SF5">
    <property type="entry name" value="METHYLATED-DNA--PROTEIN-CYSTEINE METHYLTRANSFERASE"/>
    <property type="match status" value="1"/>
</dbReference>